<dbReference type="PRINTS" id="PR00507">
    <property type="entry name" value="N12N6MTFRASE"/>
</dbReference>
<dbReference type="PROSITE" id="PS00092">
    <property type="entry name" value="N6_MTASE"/>
    <property type="match status" value="1"/>
</dbReference>
<feature type="domain" description="Type II methyltransferase M.TaqI-like" evidence="7">
    <location>
        <begin position="454"/>
        <end position="651"/>
    </location>
</feature>
<protein>
    <recommendedName>
        <fullName evidence="2">site-specific DNA-methyltransferase (adenine-specific)</fullName>
        <ecNumber evidence="2">2.1.1.72</ecNumber>
    </recommendedName>
</protein>
<dbReference type="EMBL" id="JAABLM010000002">
    <property type="protein sequence ID" value="NBL64072.1"/>
    <property type="molecule type" value="Genomic_DNA"/>
</dbReference>
<dbReference type="InterPro" id="IPR050953">
    <property type="entry name" value="N4_N6_ade-DNA_methylase"/>
</dbReference>
<comment type="catalytic activity">
    <reaction evidence="6">
        <text>a 2'-deoxyadenosine in DNA + S-adenosyl-L-methionine = an N(6)-methyl-2'-deoxyadenosine in DNA + S-adenosyl-L-homocysteine + H(+)</text>
        <dbReference type="Rhea" id="RHEA:15197"/>
        <dbReference type="Rhea" id="RHEA-COMP:12418"/>
        <dbReference type="Rhea" id="RHEA-COMP:12419"/>
        <dbReference type="ChEBI" id="CHEBI:15378"/>
        <dbReference type="ChEBI" id="CHEBI:57856"/>
        <dbReference type="ChEBI" id="CHEBI:59789"/>
        <dbReference type="ChEBI" id="CHEBI:90615"/>
        <dbReference type="ChEBI" id="CHEBI:90616"/>
        <dbReference type="EC" id="2.1.1.72"/>
    </reaction>
</comment>
<evidence type="ECO:0000256" key="5">
    <source>
        <dbReference type="ARBA" id="ARBA00022691"/>
    </source>
</evidence>
<reference evidence="9" key="1">
    <citation type="submission" date="2020-01" db="EMBL/GenBank/DDBJ databases">
        <title>Sphingomonas sp. strain CSW-10.</title>
        <authorList>
            <person name="Chen W.-M."/>
        </authorList>
    </citation>
    <scope>NUCLEOTIDE SEQUENCE [LARGE SCALE GENOMIC DNA]</scope>
    <source>
        <strain evidence="9">NST-5</strain>
    </source>
</reference>
<evidence type="ECO:0000313" key="9">
    <source>
        <dbReference type="Proteomes" id="UP000798602"/>
    </source>
</evidence>
<comment type="similarity">
    <text evidence="1">Belongs to the N(4)/N(6)-methyltransferase family.</text>
</comment>
<evidence type="ECO:0000259" key="7">
    <source>
        <dbReference type="Pfam" id="PF07669"/>
    </source>
</evidence>
<dbReference type="RefSeq" id="WP_166535892.1">
    <property type="nucleotide sequence ID" value="NZ_JAABLM010000002.1"/>
</dbReference>
<dbReference type="GO" id="GO:0008168">
    <property type="term" value="F:methyltransferase activity"/>
    <property type="evidence" value="ECO:0007669"/>
    <property type="project" value="UniProtKB-KW"/>
</dbReference>
<dbReference type="Proteomes" id="UP000798602">
    <property type="component" value="Unassembled WGS sequence"/>
</dbReference>
<evidence type="ECO:0000256" key="3">
    <source>
        <dbReference type="ARBA" id="ARBA00022603"/>
    </source>
</evidence>
<dbReference type="Gene3D" id="3.40.50.150">
    <property type="entry name" value="Vaccinia Virus protein VP39"/>
    <property type="match status" value="1"/>
</dbReference>
<evidence type="ECO:0000256" key="1">
    <source>
        <dbReference type="ARBA" id="ARBA00006594"/>
    </source>
</evidence>
<dbReference type="SUPFAM" id="SSF53335">
    <property type="entry name" value="S-adenosyl-L-methionine-dependent methyltransferases"/>
    <property type="match status" value="1"/>
</dbReference>
<evidence type="ECO:0000256" key="4">
    <source>
        <dbReference type="ARBA" id="ARBA00022679"/>
    </source>
</evidence>
<keyword evidence="3 8" id="KW-0489">Methyltransferase</keyword>
<comment type="caution">
    <text evidence="8">The sequence shown here is derived from an EMBL/GenBank/DDBJ whole genome shotgun (WGS) entry which is preliminary data.</text>
</comment>
<evidence type="ECO:0000256" key="6">
    <source>
        <dbReference type="ARBA" id="ARBA00047942"/>
    </source>
</evidence>
<gene>
    <name evidence="8" type="ORF">GV828_02525</name>
</gene>
<dbReference type="InterPro" id="IPR011639">
    <property type="entry name" value="MethylTrfase_TaqI-like_dom"/>
</dbReference>
<evidence type="ECO:0000313" key="8">
    <source>
        <dbReference type="EMBL" id="NBL64072.1"/>
    </source>
</evidence>
<dbReference type="EC" id="2.1.1.72" evidence="2"/>
<accession>A0ABW9Z675</accession>
<proteinExistence type="inferred from homology"/>
<dbReference type="PANTHER" id="PTHR33841:SF5">
    <property type="entry name" value="DNA METHYLASE (MODIFICATION METHYLASE) (METHYLTRANSFERASE)-RELATED"/>
    <property type="match status" value="1"/>
</dbReference>
<dbReference type="Pfam" id="PF07669">
    <property type="entry name" value="Eco57I"/>
    <property type="match status" value="1"/>
</dbReference>
<name>A0ABW9Z675_9FLAO</name>
<dbReference type="InterPro" id="IPR029063">
    <property type="entry name" value="SAM-dependent_MTases_sf"/>
</dbReference>
<evidence type="ECO:0000256" key="2">
    <source>
        <dbReference type="ARBA" id="ARBA00011900"/>
    </source>
</evidence>
<keyword evidence="4" id="KW-0808">Transferase</keyword>
<keyword evidence="9" id="KW-1185">Reference proteome</keyword>
<organism evidence="8 9">
    <name type="scientific">Flavobacterium ichthyis</name>
    <dbReference type="NCBI Taxonomy" id="2698827"/>
    <lineage>
        <taxon>Bacteria</taxon>
        <taxon>Pseudomonadati</taxon>
        <taxon>Bacteroidota</taxon>
        <taxon>Flavobacteriia</taxon>
        <taxon>Flavobacteriales</taxon>
        <taxon>Flavobacteriaceae</taxon>
        <taxon>Flavobacterium</taxon>
    </lineage>
</organism>
<keyword evidence="5" id="KW-0949">S-adenosyl-L-methionine</keyword>
<dbReference type="PANTHER" id="PTHR33841">
    <property type="entry name" value="DNA METHYLTRANSFERASE YEEA-RELATED"/>
    <property type="match status" value="1"/>
</dbReference>
<sequence length="1036" mass="119945">MSSEQRKQKLAELIEEYNKFKEQGKLDLTSEETIRTWLNELLAIFDWDVRDTSQILQEKVLSKAEKEKLKEIGSQNTRPDYTFKVARQKLTFLDAKDISVKILDDAEAAFQIKSYGWSILAPCAFISNFEEFAIYDCTYMPERGQNANLGRLYFTLNDYIEKFEILEAHLLKENIYKGKLDEIYSSSFQGNRYVEKTTPDFKFAQQLSDFRIALATDILNNNADYIRNNSANLSYIVQIIINRILFIRVCEARKIEEEGLLLSFKEKGFWNEFKNSSYFDFFEHYDGPLFDRINAIHEIEISNEVFDQLLQVIYYPSPYRFDVIPTKVLSDIYEIFLSKKLLIENNEVKDEIKSEYLKTKGAVSTPQYIVQEIIRRTIPKQKLLEEGIEALFDKKILDIACGSGVFAIEVYDYIEEIFRELFFISNHPDFEKYFVATNDDVIVNVLGKKAIMDNCIFGIDIDPEAVEVAKMSLSLKIIDTYEYLESYNEIGLFGNKILNGVGNNIRCGNSLVESDILEKFPALEHNEDEFLNTNIFDWESEQGFSKVFEGKGGFDYIVGNPPYVEVKHYNVDLPYMHLYIKTRFPSSKNGKVDLAIPFIERGIELLNPTGRLGYIVQKRFFKTEYGKKIREIITTSNYLSSVIDFETTSIFKDRITYVAVLLLDKSSSDSFSFKLYNGTPETLPSQLRETETPDISPEQYSIIPASAVSANPWSFDDNQLIEIKTRLLENGSLGDYAKVRVGVQVLWDRAYHIRPISVENGIIRGKSHIEEDFEIEFEACRPLICNENFYPYRKDTADVFVIFPYDVADGIVSEIKFYDFEERFPLATEYLQKNKAVIETTVETLPKKFPKKYTDNSWHLFTRVQNHGATYPKVLVPMTALDTFATVTFSDRTYCDNANVFFIDIPQKDENSLYSLSAVINSTVYSVLARSIANPQSNGYFKFNKQFLEPVPFPVSNFRENEQLKSDLAVVAKRIDELQTNYKSSSPTQQRSIAKLLSTQWNTLDELCYQLYGLTDKEKLFFSNRGRNIDRIQILN</sequence>
<dbReference type="InterPro" id="IPR002052">
    <property type="entry name" value="DNA_methylase_N6_adenine_CS"/>
</dbReference>
<dbReference type="GO" id="GO:0032259">
    <property type="term" value="P:methylation"/>
    <property type="evidence" value="ECO:0007669"/>
    <property type="project" value="UniProtKB-KW"/>
</dbReference>